<dbReference type="SMART" id="SM00612">
    <property type="entry name" value="Kelch"/>
    <property type="match status" value="6"/>
</dbReference>
<dbReference type="PIRSF" id="PIRSF037037">
    <property type="entry name" value="Kelch-like_protein_gigaxonin"/>
    <property type="match status" value="1"/>
</dbReference>
<feature type="non-terminal residue" evidence="4">
    <location>
        <position position="589"/>
    </location>
</feature>
<keyword evidence="5" id="KW-1185">Reference proteome</keyword>
<dbReference type="InterPro" id="IPR000210">
    <property type="entry name" value="BTB/POZ_dom"/>
</dbReference>
<protein>
    <submittedName>
        <fullName evidence="4">KLH10 protein</fullName>
    </submittedName>
</protein>
<dbReference type="Pfam" id="PF24681">
    <property type="entry name" value="Kelch_KLHDC2_KLHL20_DRC7"/>
    <property type="match status" value="1"/>
</dbReference>
<dbReference type="InterPro" id="IPR006652">
    <property type="entry name" value="Kelch_1"/>
</dbReference>
<dbReference type="PROSITE" id="PS50097">
    <property type="entry name" value="BTB"/>
    <property type="match status" value="1"/>
</dbReference>
<dbReference type="EMBL" id="JAATIS010000094">
    <property type="protein sequence ID" value="KAG2470529.1"/>
    <property type="molecule type" value="Genomic_DNA"/>
</dbReference>
<dbReference type="InterPro" id="IPR017096">
    <property type="entry name" value="BTB-kelch_protein"/>
</dbReference>
<proteinExistence type="predicted"/>
<dbReference type="Gene3D" id="3.30.710.10">
    <property type="entry name" value="Potassium Channel Kv1.1, Chain A"/>
    <property type="match status" value="1"/>
</dbReference>
<dbReference type="Pfam" id="PF01344">
    <property type="entry name" value="Kelch_1"/>
    <property type="match status" value="2"/>
</dbReference>
<dbReference type="InterPro" id="IPR011705">
    <property type="entry name" value="BACK"/>
</dbReference>
<dbReference type="Pfam" id="PF07707">
    <property type="entry name" value="BACK"/>
    <property type="match status" value="1"/>
</dbReference>
<keyword evidence="1" id="KW-0880">Kelch repeat</keyword>
<dbReference type="PANTHER" id="PTHR24412:SF172">
    <property type="entry name" value="KELCH-LIKE PROTEIN 10"/>
    <property type="match status" value="1"/>
</dbReference>
<feature type="domain" description="BTB" evidence="3">
    <location>
        <begin position="19"/>
        <end position="86"/>
    </location>
</feature>
<dbReference type="SMART" id="SM00225">
    <property type="entry name" value="BTB"/>
    <property type="match status" value="1"/>
</dbReference>
<dbReference type="SMART" id="SM00875">
    <property type="entry name" value="BACK"/>
    <property type="match status" value="1"/>
</dbReference>
<keyword evidence="2" id="KW-0677">Repeat</keyword>
<comment type="caution">
    <text evidence="4">The sequence shown here is derived from an EMBL/GenBank/DDBJ whole genome shotgun (WGS) entry which is preliminary data.</text>
</comment>
<dbReference type="InterPro" id="IPR015915">
    <property type="entry name" value="Kelch-typ_b-propeller"/>
</dbReference>
<evidence type="ECO:0000256" key="1">
    <source>
        <dbReference type="ARBA" id="ARBA00022441"/>
    </source>
</evidence>
<sequence length="589" mass="67776">MCSLDYNVLNELRLEGCFLDVIICVNGVEFPAHKNVLCCCSPYFRTLFSKRWNSTEKMIYNISGISPDMMEMIISFAYTQTVLITSDNVKQLLMVADQFNILGLLNLCCDFLESQLSVENCIGIFKFAYYHCCPELCLRAFRYIMYKFEELMQESQEFLQLSFYELYDIINRDELNVTNESQVFHAVIKWTFHQKEDRTGFLLKLLSKVRLELKDAQLFLDDVKNSEYTQDNEEYKLFFYRALFQMIYEISMNEAIGPQSRCSLAHARLPYSILLSIGGWSDSHPTNIIEAYDARAKMWMDVTCEEETPRAYLGTVYVKGYIYFIGGFDSVEYCNRVCRFHPVQKVLQEVAPMHSRRGYVSVVILNELIYAMGGFDGHARLNTVEKYDSETNQWTLLSSMNERRSDASATTLHGKIYICGGFNGEDYLFTAEVYDPGIYQWSMISPMMIQRSGVGVIAYKDEVYAVGGFDGEDRLNTAEAYDPLTDSWRVVSSMITPRSNFGIETMENLLYVVGGYDGFITSAEVECYNKETNEWKEVADMNVDRRALCCCVVSGLPNIREYAAPREPLESVTLSAEHKLSPFYNIPQV</sequence>
<dbReference type="Proteomes" id="UP000886611">
    <property type="component" value="Unassembled WGS sequence"/>
</dbReference>
<organism evidence="4 5">
    <name type="scientific">Polypterus senegalus</name>
    <name type="common">Senegal bichir</name>
    <dbReference type="NCBI Taxonomy" id="55291"/>
    <lineage>
        <taxon>Eukaryota</taxon>
        <taxon>Metazoa</taxon>
        <taxon>Chordata</taxon>
        <taxon>Craniata</taxon>
        <taxon>Vertebrata</taxon>
        <taxon>Euteleostomi</taxon>
        <taxon>Actinopterygii</taxon>
        <taxon>Polypteriformes</taxon>
        <taxon>Polypteridae</taxon>
        <taxon>Polypterus</taxon>
    </lineage>
</organism>
<evidence type="ECO:0000313" key="4">
    <source>
        <dbReference type="EMBL" id="KAG2470529.1"/>
    </source>
</evidence>
<dbReference type="AlphaFoldDB" id="A0A8X7XNQ5"/>
<evidence type="ECO:0000256" key="2">
    <source>
        <dbReference type="ARBA" id="ARBA00022737"/>
    </source>
</evidence>
<name>A0A8X7XNQ5_POLSE</name>
<accession>A0A8X7XNQ5</accession>
<evidence type="ECO:0000313" key="5">
    <source>
        <dbReference type="Proteomes" id="UP000886611"/>
    </source>
</evidence>
<dbReference type="SUPFAM" id="SSF117281">
    <property type="entry name" value="Kelch motif"/>
    <property type="match status" value="1"/>
</dbReference>
<dbReference type="Pfam" id="PF00651">
    <property type="entry name" value="BTB"/>
    <property type="match status" value="1"/>
</dbReference>
<dbReference type="Gene3D" id="2.120.10.80">
    <property type="entry name" value="Kelch-type beta propeller"/>
    <property type="match status" value="2"/>
</dbReference>
<evidence type="ECO:0000259" key="3">
    <source>
        <dbReference type="PROSITE" id="PS50097"/>
    </source>
</evidence>
<dbReference type="InterPro" id="IPR011333">
    <property type="entry name" value="SKP1/BTB/POZ_sf"/>
</dbReference>
<feature type="non-terminal residue" evidence="4">
    <location>
        <position position="1"/>
    </location>
</feature>
<gene>
    <name evidence="4" type="primary">Klhl10_4</name>
    <name evidence="4" type="ORF">GTO96_0005107</name>
</gene>
<dbReference type="SUPFAM" id="SSF54695">
    <property type="entry name" value="POZ domain"/>
    <property type="match status" value="1"/>
</dbReference>
<reference evidence="4 5" key="1">
    <citation type="journal article" date="2021" name="Cell">
        <title>Tracing the genetic footprints of vertebrate landing in non-teleost ray-finned fishes.</title>
        <authorList>
            <person name="Bi X."/>
            <person name="Wang K."/>
            <person name="Yang L."/>
            <person name="Pan H."/>
            <person name="Jiang H."/>
            <person name="Wei Q."/>
            <person name="Fang M."/>
            <person name="Yu H."/>
            <person name="Zhu C."/>
            <person name="Cai Y."/>
            <person name="He Y."/>
            <person name="Gan X."/>
            <person name="Zeng H."/>
            <person name="Yu D."/>
            <person name="Zhu Y."/>
            <person name="Jiang H."/>
            <person name="Qiu Q."/>
            <person name="Yang H."/>
            <person name="Zhang Y.E."/>
            <person name="Wang W."/>
            <person name="Zhu M."/>
            <person name="He S."/>
            <person name="Zhang G."/>
        </authorList>
    </citation>
    <scope>NUCLEOTIDE SEQUENCE [LARGE SCALE GENOMIC DNA]</scope>
    <source>
        <strain evidence="4">Bchr_013</strain>
    </source>
</reference>
<dbReference type="FunFam" id="1.25.40.420:FF:000001">
    <property type="entry name" value="Kelch-like family member 12"/>
    <property type="match status" value="1"/>
</dbReference>
<dbReference type="PANTHER" id="PTHR24412">
    <property type="entry name" value="KELCH PROTEIN"/>
    <property type="match status" value="1"/>
</dbReference>
<dbReference type="Gene3D" id="1.25.40.420">
    <property type="match status" value="1"/>
</dbReference>